<evidence type="ECO:0008006" key="6">
    <source>
        <dbReference type="Google" id="ProtNLM"/>
    </source>
</evidence>
<reference evidence="4" key="1">
    <citation type="journal article" date="2020" name="New Phytol.">
        <title>Comparative genomics reveals dynamic genome evolution in host specialist ectomycorrhizal fungi.</title>
        <authorList>
            <person name="Lofgren L.A."/>
            <person name="Nguyen N.H."/>
            <person name="Vilgalys R."/>
            <person name="Ruytinx J."/>
            <person name="Liao H.L."/>
            <person name="Branco S."/>
            <person name="Kuo A."/>
            <person name="LaButti K."/>
            <person name="Lipzen A."/>
            <person name="Andreopoulos W."/>
            <person name="Pangilinan J."/>
            <person name="Riley R."/>
            <person name="Hundley H."/>
            <person name="Na H."/>
            <person name="Barry K."/>
            <person name="Grigoriev I.V."/>
            <person name="Stajich J.E."/>
            <person name="Kennedy P.G."/>
        </authorList>
    </citation>
    <scope>NUCLEOTIDE SEQUENCE</scope>
    <source>
        <strain evidence="4">FC203</strain>
    </source>
</reference>
<dbReference type="RefSeq" id="XP_041229316.1">
    <property type="nucleotide sequence ID" value="XM_041376692.1"/>
</dbReference>
<dbReference type="GeneID" id="64670990"/>
<feature type="region of interest" description="Disordered" evidence="1">
    <location>
        <begin position="421"/>
        <end position="445"/>
    </location>
</feature>
<feature type="domain" description="Helitron helicase-like" evidence="2">
    <location>
        <begin position="211"/>
        <end position="379"/>
    </location>
</feature>
<keyword evidence="5" id="KW-1185">Reference proteome</keyword>
<evidence type="ECO:0000313" key="5">
    <source>
        <dbReference type="Proteomes" id="UP001195769"/>
    </source>
</evidence>
<gene>
    <name evidence="4" type="ORF">F5891DRAFT_977311</name>
</gene>
<protein>
    <recommendedName>
        <fullName evidence="6">Helitron helicase-like domain-containing protein</fullName>
    </recommendedName>
</protein>
<dbReference type="EMBL" id="JABBWK010000011">
    <property type="protein sequence ID" value="KAG1903741.1"/>
    <property type="molecule type" value="Genomic_DNA"/>
</dbReference>
<dbReference type="AlphaFoldDB" id="A0AAD4ECQ6"/>
<sequence length="445" mass="50251">MHTFPEKVDIIKEWQHEMSYMMQQRGVCAVCAHNVCIKQLKSPSGHWVPEESSQWYNQGNVAIRPQDSVELRNMLPPSEDELHDATCMISAGHQEKPLRATVKQMRLVLVTKSVVKTLIEFLVEYNPWYQQCGVLYSQENMDALFEDIDGNVDTGIPKALQICHLSKDDSIDQFLPLESHDLSISDSIDPGNITMEAIGFTKGDHSATSREKMKLHALAHKKEVSTNTNFRIRASLQHTLAEELRDVGPSLMSLAEKWMCSVNAKPSMTQEKKAAKLLHRLHASASTPALFVTVNPHDLTSGMIPILLEMGLEEWYLMTSIERAKIVAGRPNAVAIAFDLQIQVFIDIILQYKHGPGIFRHCQTYYGMVEAQGRDTFHFLIWIKGNPSPQALCDRMAAEEGFSVKMFDWLESIISCELPHDTGPIPEVSPDQARKPEWDNGEMDP</sequence>
<dbReference type="InterPro" id="IPR025476">
    <property type="entry name" value="Helitron_helicase-like"/>
</dbReference>
<name>A0AAD4ECQ6_9AGAM</name>
<evidence type="ECO:0000259" key="3">
    <source>
        <dbReference type="Pfam" id="PF20209"/>
    </source>
</evidence>
<dbReference type="InterPro" id="IPR046700">
    <property type="entry name" value="DUF6570"/>
</dbReference>
<evidence type="ECO:0000313" key="4">
    <source>
        <dbReference type="EMBL" id="KAG1903741.1"/>
    </source>
</evidence>
<evidence type="ECO:0000256" key="1">
    <source>
        <dbReference type="SAM" id="MobiDB-lite"/>
    </source>
</evidence>
<proteinExistence type="predicted"/>
<comment type="caution">
    <text evidence="4">The sequence shown here is derived from an EMBL/GenBank/DDBJ whole genome shotgun (WGS) entry which is preliminary data.</text>
</comment>
<organism evidence="4 5">
    <name type="scientific">Suillus fuscotomentosus</name>
    <dbReference type="NCBI Taxonomy" id="1912939"/>
    <lineage>
        <taxon>Eukaryota</taxon>
        <taxon>Fungi</taxon>
        <taxon>Dikarya</taxon>
        <taxon>Basidiomycota</taxon>
        <taxon>Agaricomycotina</taxon>
        <taxon>Agaricomycetes</taxon>
        <taxon>Agaricomycetidae</taxon>
        <taxon>Boletales</taxon>
        <taxon>Suillineae</taxon>
        <taxon>Suillaceae</taxon>
        <taxon>Suillus</taxon>
    </lineage>
</organism>
<feature type="domain" description="DUF6570" evidence="3">
    <location>
        <begin position="27"/>
        <end position="142"/>
    </location>
</feature>
<dbReference type="Proteomes" id="UP001195769">
    <property type="component" value="Unassembled WGS sequence"/>
</dbReference>
<dbReference type="Pfam" id="PF20209">
    <property type="entry name" value="DUF6570"/>
    <property type="match status" value="1"/>
</dbReference>
<evidence type="ECO:0000259" key="2">
    <source>
        <dbReference type="Pfam" id="PF14214"/>
    </source>
</evidence>
<accession>A0AAD4ECQ6</accession>
<dbReference type="Pfam" id="PF14214">
    <property type="entry name" value="Helitron_like_N"/>
    <property type="match status" value="1"/>
</dbReference>